<gene>
    <name evidence="2" type="ORF">DQQ10_07580</name>
</gene>
<comment type="caution">
    <text evidence="2">The sequence shown here is derived from an EMBL/GenBank/DDBJ whole genome shotgun (WGS) entry which is preliminary data.</text>
</comment>
<accession>A0A364Y8C3</accession>
<evidence type="ECO:0008006" key="4">
    <source>
        <dbReference type="Google" id="ProtNLM"/>
    </source>
</evidence>
<proteinExistence type="predicted"/>
<name>A0A364Y8C3_9BACT</name>
<protein>
    <recommendedName>
        <fullName evidence="4">Nitrogen fixation protein FixH</fullName>
    </recommendedName>
</protein>
<keyword evidence="3" id="KW-1185">Reference proteome</keyword>
<reference evidence="2 3" key="1">
    <citation type="submission" date="2018-06" db="EMBL/GenBank/DDBJ databases">
        <title>Chryseolinea flavus sp. nov., a member of the phylum Bacteroidetes isolated from soil.</title>
        <authorList>
            <person name="Li Y."/>
            <person name="Wang J."/>
        </authorList>
    </citation>
    <scope>NUCLEOTIDE SEQUENCE [LARGE SCALE GENOMIC DNA]</scope>
    <source>
        <strain evidence="2 3">SDU1-6</strain>
    </source>
</reference>
<dbReference type="EMBL" id="QMFY01000002">
    <property type="protein sequence ID" value="RAW02384.1"/>
    <property type="molecule type" value="Genomic_DNA"/>
</dbReference>
<dbReference type="OrthoDB" id="1493774at2"/>
<dbReference type="Pfam" id="PF05751">
    <property type="entry name" value="FixH"/>
    <property type="match status" value="1"/>
</dbReference>
<organism evidence="2 3">
    <name type="scientific">Pseudochryseolinea flava</name>
    <dbReference type="NCBI Taxonomy" id="2059302"/>
    <lineage>
        <taxon>Bacteria</taxon>
        <taxon>Pseudomonadati</taxon>
        <taxon>Bacteroidota</taxon>
        <taxon>Cytophagia</taxon>
        <taxon>Cytophagales</taxon>
        <taxon>Fulvivirgaceae</taxon>
        <taxon>Pseudochryseolinea</taxon>
    </lineage>
</organism>
<evidence type="ECO:0000313" key="2">
    <source>
        <dbReference type="EMBL" id="RAW02384.1"/>
    </source>
</evidence>
<dbReference type="Proteomes" id="UP000251889">
    <property type="component" value="Unassembled WGS sequence"/>
</dbReference>
<keyword evidence="1" id="KW-0472">Membrane</keyword>
<evidence type="ECO:0000256" key="1">
    <source>
        <dbReference type="SAM" id="Phobius"/>
    </source>
</evidence>
<feature type="transmembrane region" description="Helical" evidence="1">
    <location>
        <begin position="26"/>
        <end position="49"/>
    </location>
</feature>
<evidence type="ECO:0000313" key="3">
    <source>
        <dbReference type="Proteomes" id="UP000251889"/>
    </source>
</evidence>
<sequence>MPTINTSRQLKQNSSDLYQTRNSMTIGKWIIVAFILFASFIATLVTVCMRQDISLVSKNYYKEELQYQERIAQENNTASLTQKPSIVIRKNQLEVSFHDNKPDSGTLILFCPANEKMDRRYDLSKATEAVSQFDLEGLQKGMYRAKLQWTTRGKQHYQEEIIYL</sequence>
<keyword evidence="1" id="KW-0812">Transmembrane</keyword>
<dbReference type="AlphaFoldDB" id="A0A364Y8C3"/>
<dbReference type="InterPro" id="IPR008620">
    <property type="entry name" value="FixH"/>
</dbReference>
<keyword evidence="1" id="KW-1133">Transmembrane helix</keyword>